<reference evidence="4 5" key="2">
    <citation type="submission" date="2020-02" db="EMBL/GenBank/DDBJ databases">
        <title>Genome sequences of Thiorhodococcus mannitoliphagus and Thiorhodococcus minor, purple sulfur photosynthetic bacteria in the gammaproteobacterial family, Chromatiaceae.</title>
        <authorList>
            <person name="Aviles F.A."/>
            <person name="Meyer T.E."/>
            <person name="Kyndt J.A."/>
        </authorList>
    </citation>
    <scope>NUCLEOTIDE SEQUENCE [LARGE SCALE GENOMIC DNA]</scope>
    <source>
        <strain evidence="4 5">DSM 18266</strain>
    </source>
</reference>
<dbReference type="Proteomes" id="UP000471640">
    <property type="component" value="Unassembled WGS sequence"/>
</dbReference>
<dbReference type="Pfam" id="PF07732">
    <property type="entry name" value="Cu-oxidase_3"/>
    <property type="match status" value="1"/>
</dbReference>
<evidence type="ECO:0000313" key="4">
    <source>
        <dbReference type="EMBL" id="NEX18954.1"/>
    </source>
</evidence>
<dbReference type="GO" id="GO:0016491">
    <property type="term" value="F:oxidoreductase activity"/>
    <property type="evidence" value="ECO:0007669"/>
    <property type="project" value="TreeGrafter"/>
</dbReference>
<comment type="caution">
    <text evidence="4">The sequence shown here is derived from an EMBL/GenBank/DDBJ whole genome shotgun (WGS) entry which is preliminary data.</text>
</comment>
<feature type="domain" description="Plastocyanin-like" evidence="2">
    <location>
        <begin position="315"/>
        <end position="445"/>
    </location>
</feature>
<reference evidence="5" key="1">
    <citation type="journal article" date="2020" name="Microbiol. Resour. Announc.">
        <title>Draft Genome Sequences of Thiorhodococcus mannitoliphagus and Thiorhodococcus minor, Purple Sulfur Photosynthetic Bacteria in the Gammaproteobacterial Family Chromatiaceae.</title>
        <authorList>
            <person name="Aviles F.A."/>
            <person name="Meyer T.E."/>
            <person name="Kyndt J.A."/>
        </authorList>
    </citation>
    <scope>NUCLEOTIDE SEQUENCE [LARGE SCALE GENOMIC DNA]</scope>
    <source>
        <strain evidence="5">DSM 18266</strain>
    </source>
</reference>
<organism evidence="4 5">
    <name type="scientific">Thiorhodococcus mannitoliphagus</name>
    <dbReference type="NCBI Taxonomy" id="329406"/>
    <lineage>
        <taxon>Bacteria</taxon>
        <taxon>Pseudomonadati</taxon>
        <taxon>Pseudomonadota</taxon>
        <taxon>Gammaproteobacteria</taxon>
        <taxon>Chromatiales</taxon>
        <taxon>Chromatiaceae</taxon>
        <taxon>Thiorhodococcus</taxon>
    </lineage>
</organism>
<dbReference type="EMBL" id="JAAIJR010000003">
    <property type="protein sequence ID" value="NEX18954.1"/>
    <property type="molecule type" value="Genomic_DNA"/>
</dbReference>
<dbReference type="SUPFAM" id="SSF49503">
    <property type="entry name" value="Cupredoxins"/>
    <property type="match status" value="2"/>
</dbReference>
<dbReference type="GO" id="GO:0005507">
    <property type="term" value="F:copper ion binding"/>
    <property type="evidence" value="ECO:0007669"/>
    <property type="project" value="InterPro"/>
</dbReference>
<keyword evidence="1" id="KW-0732">Signal</keyword>
<dbReference type="InterPro" id="IPR008972">
    <property type="entry name" value="Cupredoxin"/>
</dbReference>
<evidence type="ECO:0000256" key="1">
    <source>
        <dbReference type="SAM" id="SignalP"/>
    </source>
</evidence>
<feature type="chain" id="PRO_5026832370" evidence="1">
    <location>
        <begin position="33"/>
        <end position="447"/>
    </location>
</feature>
<dbReference type="AlphaFoldDB" id="A0A6P1DTE8"/>
<sequence length="447" mass="47355">MNELLRKNALSAAVTMALMGGIGMGGMGAAQAAVNVQCAEDDDHDGIPPADIYGNPLDLDDTDQEHVKCMHLTSGDGFAEMSDGHPAYTFGFADETGTDPSVVLTEGILAARWPGPRIVLEQGDEFYLSLSNVGTVMRPDLFDPHTVHYHGFPNAATVFDGVPEVSIAINMGSTLTYYYNVVEPGTFIYHCHVEATEHMEMGMLANLYVHPLQDRIGIGGTEGAPNLATAAPRFGGSGPTGYAYNDGDGTTAYDVEAPIQVSGFDSNFHDAHIQVQPLPFANLRTNYPQINGRGYPDTVLDDVNTPADQVVMHPPRDTDGFLGEGAGTVLNNGDVSQDMGAGISVAAGGRVLLRLSNVSIDRFFTLTAPGLKMQIVGTGARLARGVDGKNLYVDTTSVNFGGGETHDVIIDTAGVAPGTYFLTAAEFYQMSNNTQLDGGLITEIVVN</sequence>
<accession>A0A6P1DTE8</accession>
<dbReference type="InterPro" id="IPR011707">
    <property type="entry name" value="Cu-oxidase-like_N"/>
</dbReference>
<keyword evidence="5" id="KW-1185">Reference proteome</keyword>
<dbReference type="RefSeq" id="WP_164651839.1">
    <property type="nucleotide sequence ID" value="NZ_JAAIJR010000003.1"/>
</dbReference>
<evidence type="ECO:0000259" key="3">
    <source>
        <dbReference type="Pfam" id="PF07732"/>
    </source>
</evidence>
<dbReference type="PANTHER" id="PTHR11709">
    <property type="entry name" value="MULTI-COPPER OXIDASE"/>
    <property type="match status" value="1"/>
</dbReference>
<evidence type="ECO:0000259" key="2">
    <source>
        <dbReference type="Pfam" id="PF00394"/>
    </source>
</evidence>
<feature type="domain" description="Plastocyanin-like" evidence="3">
    <location>
        <begin position="112"/>
        <end position="212"/>
    </location>
</feature>
<dbReference type="InterPro" id="IPR045087">
    <property type="entry name" value="Cu-oxidase_fam"/>
</dbReference>
<proteinExistence type="predicted"/>
<gene>
    <name evidence="4" type="ORF">G3480_01250</name>
</gene>
<evidence type="ECO:0000313" key="5">
    <source>
        <dbReference type="Proteomes" id="UP000471640"/>
    </source>
</evidence>
<dbReference type="Pfam" id="PF00394">
    <property type="entry name" value="Cu-oxidase"/>
    <property type="match status" value="1"/>
</dbReference>
<dbReference type="Gene3D" id="2.60.40.420">
    <property type="entry name" value="Cupredoxins - blue copper proteins"/>
    <property type="match status" value="2"/>
</dbReference>
<feature type="signal peptide" evidence="1">
    <location>
        <begin position="1"/>
        <end position="32"/>
    </location>
</feature>
<name>A0A6P1DTE8_9GAMM</name>
<dbReference type="InterPro" id="IPR001117">
    <property type="entry name" value="Cu-oxidase_2nd"/>
</dbReference>
<protein>
    <submittedName>
        <fullName evidence="4">Multicopper oxidase domain-containing protein</fullName>
    </submittedName>
</protein>